<evidence type="ECO:0000313" key="1">
    <source>
        <dbReference type="EMBL" id="QAA81006.1"/>
    </source>
</evidence>
<organism evidence="1 2">
    <name type="scientific">Aequorivita ciconiae</name>
    <dbReference type="NCBI Taxonomy" id="2494375"/>
    <lineage>
        <taxon>Bacteria</taxon>
        <taxon>Pseudomonadati</taxon>
        <taxon>Bacteroidota</taxon>
        <taxon>Flavobacteriia</taxon>
        <taxon>Flavobacteriales</taxon>
        <taxon>Flavobacteriaceae</taxon>
        <taxon>Aequorivita</taxon>
    </lineage>
</organism>
<dbReference type="Proteomes" id="UP000285517">
    <property type="component" value="Chromosome"/>
</dbReference>
<dbReference type="OrthoDB" id="679547at2"/>
<keyword evidence="2" id="KW-1185">Reference proteome</keyword>
<dbReference type="KEGG" id="aev:EI546_04350"/>
<evidence type="ECO:0000313" key="2">
    <source>
        <dbReference type="Proteomes" id="UP000285517"/>
    </source>
</evidence>
<accession>A0A410G161</accession>
<dbReference type="AlphaFoldDB" id="A0A410G161"/>
<protein>
    <recommendedName>
        <fullName evidence="3">Carboxypeptidase regulatory-like domain-containing protein</fullName>
    </recommendedName>
</protein>
<name>A0A410G161_9FLAO</name>
<dbReference type="RefSeq" id="WP_128249399.1">
    <property type="nucleotide sequence ID" value="NZ_CP034951.1"/>
</dbReference>
<gene>
    <name evidence="1" type="ORF">EI546_04350</name>
</gene>
<sequence>MKNISILLFFFFGIVAFAQIPRNLIDVDISVFLPEKAMLEVNSDILLAGELIQYKIQVIGDKNVKSNLSKVGYVSLRNQNDSVIFNHKLRLKSGKASGDFFLPASLRTGKYFLIGYTNFSRNSPADAFDKKNIYVVNTFMENTGALKARDTVQISGISQNREHLITKNNKTETLKIETDKQVYGLREKVNLTLDSFDKTGGDYVLSVRKINPVQILDQDSKLSQERNPDIFYIPELRGELVSGVVLSTLDNSPIANKEVSLTIPGIDFIFDLAKTDKNGRFFFSIPDDYNSENSLVQVVASNEDTKGYTIVLDKKDFTLENIETAVIKIDPELKSWLQERSVQLQLENAYFEKKQDSIFPRIYHPLFYYDLGTLYLLDDYTRFPTVREIFIEIITLAAIRGSGENTRFFVYNNYDPNGIGKFNNIPPLILMDGMMIQNNLELINYNVRKIKSIRIINEPYRYGPKLFNGIISVETFKGDFRPAPDSNIREIKLPSTVLERKYFNPDYGDKSLVSRIPDYRVQLLWHPRVVISNLVYNTSFYTSDVPGIYEIQLIGFAYTGERISLKDYFEVNGN</sequence>
<reference evidence="1 2" key="1">
    <citation type="submission" date="2019-01" db="EMBL/GenBank/DDBJ databases">
        <title>Complete genome sequencing of Aequorivita sp. H23M31.</title>
        <authorList>
            <person name="Bae J.-W."/>
        </authorList>
    </citation>
    <scope>NUCLEOTIDE SEQUENCE [LARGE SCALE GENOMIC DNA]</scope>
    <source>
        <strain evidence="1 2">H23M31</strain>
    </source>
</reference>
<evidence type="ECO:0008006" key="3">
    <source>
        <dbReference type="Google" id="ProtNLM"/>
    </source>
</evidence>
<proteinExistence type="predicted"/>
<dbReference type="EMBL" id="CP034951">
    <property type="protein sequence ID" value="QAA81006.1"/>
    <property type="molecule type" value="Genomic_DNA"/>
</dbReference>